<feature type="transmembrane region" description="Helical" evidence="1">
    <location>
        <begin position="81"/>
        <end position="98"/>
    </location>
</feature>
<feature type="transmembrane region" description="Helical" evidence="1">
    <location>
        <begin position="246"/>
        <end position="268"/>
    </location>
</feature>
<feature type="domain" description="VanZ-like" evidence="2">
    <location>
        <begin position="39"/>
        <end position="131"/>
    </location>
</feature>
<proteinExistence type="predicted"/>
<feature type="transmembrane region" description="Helical" evidence="1">
    <location>
        <begin position="118"/>
        <end position="137"/>
    </location>
</feature>
<feature type="transmembrane region" description="Helical" evidence="1">
    <location>
        <begin position="12"/>
        <end position="32"/>
    </location>
</feature>
<organism evidence="3 4">
    <name type="scientific">Aquincola tertiaricarbonis</name>
    <dbReference type="NCBI Taxonomy" id="391953"/>
    <lineage>
        <taxon>Bacteria</taxon>
        <taxon>Pseudomonadati</taxon>
        <taxon>Pseudomonadota</taxon>
        <taxon>Betaproteobacteria</taxon>
        <taxon>Burkholderiales</taxon>
        <taxon>Sphaerotilaceae</taxon>
        <taxon>Aquincola</taxon>
    </lineage>
</organism>
<name>A0ABY4S8L5_AQUTE</name>
<evidence type="ECO:0000313" key="3">
    <source>
        <dbReference type="EMBL" id="URI09691.1"/>
    </source>
</evidence>
<feature type="transmembrane region" description="Helical" evidence="1">
    <location>
        <begin position="302"/>
        <end position="321"/>
    </location>
</feature>
<feature type="transmembrane region" description="Helical" evidence="1">
    <location>
        <begin position="274"/>
        <end position="295"/>
    </location>
</feature>
<evidence type="ECO:0000313" key="4">
    <source>
        <dbReference type="Proteomes" id="UP001056201"/>
    </source>
</evidence>
<dbReference type="NCBIfam" id="NF037970">
    <property type="entry name" value="vanZ_1"/>
    <property type="match status" value="1"/>
</dbReference>
<dbReference type="InterPro" id="IPR006976">
    <property type="entry name" value="VanZ-like"/>
</dbReference>
<keyword evidence="1" id="KW-0472">Membrane</keyword>
<dbReference type="RefSeq" id="WP_250197914.1">
    <property type="nucleotide sequence ID" value="NZ_CP097636.1"/>
</dbReference>
<keyword evidence="1" id="KW-1133">Transmembrane helix</keyword>
<keyword evidence="1" id="KW-0812">Transmembrane</keyword>
<sequence length="373" mass="39959">MAGQRSSAIPLAWAYALLIVYASLYPFGPWRWPAGHALADFMALPWPRWRDRFDEVANFLGYLPLGVLLFGGAVRGGMRAWKAALLALALPAALSYGMEVTQTFLATRVPSLRDWVMNAGGAALGVALAALAHRLGLDVAWQRLRQRWFVQQSAGAIALLLLWPVGLLFPQPVPLGVGQFGDELRQFAATALADTPWEPLAEEWLEPSLAPEPPLTPLHESAAIALGLLGPCLVAFAVTARGWRRLVLVAGATGLAFGATTLSTALNFGPDHALAWLTPTSLPALAGGVALALLCSLAGRRLAAALGLMALTALVALVAQAPSDPYFAASLQAWEQGRFIRFHGLARWIGWLWPYVAMAWLLSRIAAREADPA</sequence>
<dbReference type="EMBL" id="CP097636">
    <property type="protein sequence ID" value="URI09691.1"/>
    <property type="molecule type" value="Genomic_DNA"/>
</dbReference>
<gene>
    <name evidence="3" type="ORF">MW290_29510</name>
</gene>
<keyword evidence="4" id="KW-1185">Reference proteome</keyword>
<dbReference type="Pfam" id="PF04892">
    <property type="entry name" value="VanZ"/>
    <property type="match status" value="1"/>
</dbReference>
<accession>A0ABY4S8L5</accession>
<reference evidence="3" key="1">
    <citation type="submission" date="2022-05" db="EMBL/GenBank/DDBJ databases">
        <title>An RpoN-dependent PEP-CTERM gene is involved in floc formation of an Aquincola tertiaricarbonis strain.</title>
        <authorList>
            <person name="Qiu D."/>
            <person name="Xia M."/>
        </authorList>
    </citation>
    <scope>NUCLEOTIDE SEQUENCE</scope>
    <source>
        <strain evidence="3">RN12</strain>
    </source>
</reference>
<evidence type="ECO:0000259" key="2">
    <source>
        <dbReference type="Pfam" id="PF04892"/>
    </source>
</evidence>
<protein>
    <submittedName>
        <fullName evidence="3">VanZ family protein</fullName>
    </submittedName>
</protein>
<evidence type="ECO:0000256" key="1">
    <source>
        <dbReference type="SAM" id="Phobius"/>
    </source>
</evidence>
<feature type="transmembrane region" description="Helical" evidence="1">
    <location>
        <begin position="348"/>
        <end position="367"/>
    </location>
</feature>
<dbReference type="Proteomes" id="UP001056201">
    <property type="component" value="Chromosome 2"/>
</dbReference>
<feature type="transmembrane region" description="Helical" evidence="1">
    <location>
        <begin position="56"/>
        <end position="74"/>
    </location>
</feature>
<feature type="transmembrane region" description="Helical" evidence="1">
    <location>
        <begin position="221"/>
        <end position="239"/>
    </location>
</feature>
<feature type="transmembrane region" description="Helical" evidence="1">
    <location>
        <begin position="149"/>
        <end position="169"/>
    </location>
</feature>